<evidence type="ECO:0008006" key="2">
    <source>
        <dbReference type="Google" id="ProtNLM"/>
    </source>
</evidence>
<comment type="caution">
    <text evidence="1">The sequence shown here is derived from an EMBL/GenBank/DDBJ whole genome shotgun (WGS) entry which is preliminary data.</text>
</comment>
<sequence>MSFKELTPWFKEVFNLVDDSCKKLNAPLYLIGAQARHFHLAEQGIKPGRGTGDIDFAIMLPDMEIYEELLHSLLKNGFRKVTEPYRIIHDATNTVVDLLPFGEVEEKGTVRFTDRKTELSVVGLKEVLNEPSQMKLDEETTVQVTPLEGIIILKLISFDEKPERTKDLDDIHDVLIHYFEMNDNRFYEILPDCMDEFSETGFTLEAGAWLAGYDIGKLLEEHDSLKRYIMNILANEVNQETGKISRYYYNKDYFYDIDTIKKIISLIINGISN</sequence>
<dbReference type="EMBL" id="DSDK01000690">
    <property type="protein sequence ID" value="HDR52403.1"/>
    <property type="molecule type" value="Genomic_DNA"/>
</dbReference>
<proteinExistence type="predicted"/>
<reference evidence="1" key="1">
    <citation type="journal article" date="2020" name="mSystems">
        <title>Genome- and Community-Level Interaction Insights into Carbon Utilization and Element Cycling Functions of Hydrothermarchaeota in Hydrothermal Sediment.</title>
        <authorList>
            <person name="Zhou Z."/>
            <person name="Liu Y."/>
            <person name="Xu W."/>
            <person name="Pan J."/>
            <person name="Luo Z.H."/>
            <person name="Li M."/>
        </authorList>
    </citation>
    <scope>NUCLEOTIDE SEQUENCE [LARGE SCALE GENOMIC DNA]</scope>
    <source>
        <strain evidence="1">SpSt-1217</strain>
    </source>
</reference>
<protein>
    <recommendedName>
        <fullName evidence="2">Nucleotidyl transferase AbiEii toxin, Type IV TA system</fullName>
    </recommendedName>
</protein>
<evidence type="ECO:0000313" key="1">
    <source>
        <dbReference type="EMBL" id="HDR52403.1"/>
    </source>
</evidence>
<organism evidence="1">
    <name type="scientific">Mariniphaga anaerophila</name>
    <dbReference type="NCBI Taxonomy" id="1484053"/>
    <lineage>
        <taxon>Bacteria</taxon>
        <taxon>Pseudomonadati</taxon>
        <taxon>Bacteroidota</taxon>
        <taxon>Bacteroidia</taxon>
        <taxon>Marinilabiliales</taxon>
        <taxon>Prolixibacteraceae</taxon>
        <taxon>Mariniphaga</taxon>
    </lineage>
</organism>
<dbReference type="Proteomes" id="UP000886047">
    <property type="component" value="Unassembled WGS sequence"/>
</dbReference>
<accession>A0A831PR64</accession>
<dbReference type="AlphaFoldDB" id="A0A831PR64"/>
<gene>
    <name evidence="1" type="ORF">ENN90_12410</name>
</gene>
<name>A0A831PR64_9BACT</name>